<name>A0ABP8N381_9BACT</name>
<reference evidence="3" key="1">
    <citation type="journal article" date="2019" name="Int. J. Syst. Evol. Microbiol.">
        <title>The Global Catalogue of Microorganisms (GCM) 10K type strain sequencing project: providing services to taxonomists for standard genome sequencing and annotation.</title>
        <authorList>
            <consortium name="The Broad Institute Genomics Platform"/>
            <consortium name="The Broad Institute Genome Sequencing Center for Infectious Disease"/>
            <person name="Wu L."/>
            <person name="Ma J."/>
        </authorList>
    </citation>
    <scope>NUCLEOTIDE SEQUENCE [LARGE SCALE GENOMIC DNA]</scope>
    <source>
        <strain evidence="3">JCM 31921</strain>
    </source>
</reference>
<protein>
    <submittedName>
        <fullName evidence="2">Uncharacterized protein</fullName>
    </submittedName>
</protein>
<organism evidence="2 3">
    <name type="scientific">Rurimicrobium arvi</name>
    <dbReference type="NCBI Taxonomy" id="2049916"/>
    <lineage>
        <taxon>Bacteria</taxon>
        <taxon>Pseudomonadati</taxon>
        <taxon>Bacteroidota</taxon>
        <taxon>Chitinophagia</taxon>
        <taxon>Chitinophagales</taxon>
        <taxon>Chitinophagaceae</taxon>
        <taxon>Rurimicrobium</taxon>
    </lineage>
</organism>
<keyword evidence="3" id="KW-1185">Reference proteome</keyword>
<dbReference type="RefSeq" id="WP_344828679.1">
    <property type="nucleotide sequence ID" value="NZ_BAABEZ010000024.1"/>
</dbReference>
<dbReference type="EMBL" id="BAABEZ010000024">
    <property type="protein sequence ID" value="GAA4459146.1"/>
    <property type="molecule type" value="Genomic_DNA"/>
</dbReference>
<gene>
    <name evidence="2" type="ORF">GCM10023092_28550</name>
</gene>
<dbReference type="Proteomes" id="UP001501410">
    <property type="component" value="Unassembled WGS sequence"/>
</dbReference>
<evidence type="ECO:0000313" key="3">
    <source>
        <dbReference type="Proteomes" id="UP001501410"/>
    </source>
</evidence>
<feature type="signal peptide" evidence="1">
    <location>
        <begin position="1"/>
        <end position="22"/>
    </location>
</feature>
<evidence type="ECO:0000313" key="2">
    <source>
        <dbReference type="EMBL" id="GAA4459146.1"/>
    </source>
</evidence>
<keyword evidence="1" id="KW-0732">Signal</keyword>
<evidence type="ECO:0000256" key="1">
    <source>
        <dbReference type="SAM" id="SignalP"/>
    </source>
</evidence>
<comment type="caution">
    <text evidence="2">The sequence shown here is derived from an EMBL/GenBank/DDBJ whole genome shotgun (WGS) entry which is preliminary data.</text>
</comment>
<sequence>MKRSLLRLFFICFSLLSLQVWADPSVASGQVRKKAKHKVVLTKGTLFMLSPERRTQIWYARKYSKQGKSLFRTEYTIYNEQKKLLASVQADHDKRRKVVTVSVKDLTSQGFPTSNIESDTYSDPFPGPFGHIGKVGAANKSNPGQMMVRFANKRYDYVQVLSIADAHEDPGKKLQVYVLDRK</sequence>
<accession>A0ABP8N381</accession>
<proteinExistence type="predicted"/>
<feature type="chain" id="PRO_5046926518" evidence="1">
    <location>
        <begin position="23"/>
        <end position="182"/>
    </location>
</feature>